<feature type="region of interest" description="Disordered" evidence="5">
    <location>
        <begin position="83"/>
        <end position="118"/>
    </location>
</feature>
<dbReference type="PANTHER" id="PTHR34359:SF5">
    <property type="entry name" value="CLAVATA3_ESR (CLE)-RELATED PROTEIN 9"/>
    <property type="match status" value="1"/>
</dbReference>
<keyword evidence="3" id="KW-0221">Differentiation</keyword>
<keyword evidence="2" id="KW-0217">Developmental protein</keyword>
<dbReference type="AlphaFoldDB" id="A0A8T1QA00"/>
<dbReference type="GO" id="GO:0030154">
    <property type="term" value="P:cell differentiation"/>
    <property type="evidence" value="ECO:0007669"/>
    <property type="project" value="UniProtKB-KW"/>
</dbReference>
<evidence type="ECO:0000256" key="3">
    <source>
        <dbReference type="ARBA" id="ARBA00022782"/>
    </source>
</evidence>
<name>A0A8T1QA00_CARIL</name>
<dbReference type="InterPro" id="IPR039618">
    <property type="entry name" value="CLE9-13"/>
</dbReference>
<dbReference type="PANTHER" id="PTHR34359">
    <property type="entry name" value="CLAVATA3/ESR (CLE)-RELATED PROTEIN 10"/>
    <property type="match status" value="1"/>
</dbReference>
<feature type="compositionally biased region" description="Basic and acidic residues" evidence="5">
    <location>
        <begin position="98"/>
        <end position="108"/>
    </location>
</feature>
<keyword evidence="4" id="KW-0379">Hydroxylation</keyword>
<evidence type="ECO:0000256" key="1">
    <source>
        <dbReference type="ARBA" id="ARBA00005416"/>
    </source>
</evidence>
<evidence type="ECO:0000313" key="6">
    <source>
        <dbReference type="EMBL" id="KAG6651142.1"/>
    </source>
</evidence>
<evidence type="ECO:0000313" key="7">
    <source>
        <dbReference type="Proteomes" id="UP000811609"/>
    </source>
</evidence>
<protein>
    <submittedName>
        <fullName evidence="6">Uncharacterized protein</fullName>
    </submittedName>
</protein>
<evidence type="ECO:0000256" key="5">
    <source>
        <dbReference type="SAM" id="MobiDB-lite"/>
    </source>
</evidence>
<proteinExistence type="inferred from homology"/>
<dbReference type="Proteomes" id="UP000811609">
    <property type="component" value="Chromosome 6"/>
</dbReference>
<organism evidence="6 7">
    <name type="scientific">Carya illinoinensis</name>
    <name type="common">Pecan</name>
    <dbReference type="NCBI Taxonomy" id="32201"/>
    <lineage>
        <taxon>Eukaryota</taxon>
        <taxon>Viridiplantae</taxon>
        <taxon>Streptophyta</taxon>
        <taxon>Embryophyta</taxon>
        <taxon>Tracheophyta</taxon>
        <taxon>Spermatophyta</taxon>
        <taxon>Magnoliopsida</taxon>
        <taxon>eudicotyledons</taxon>
        <taxon>Gunneridae</taxon>
        <taxon>Pentapetalae</taxon>
        <taxon>rosids</taxon>
        <taxon>fabids</taxon>
        <taxon>Fagales</taxon>
        <taxon>Juglandaceae</taxon>
        <taxon>Carya</taxon>
    </lineage>
</organism>
<dbReference type="EMBL" id="CM031814">
    <property type="protein sequence ID" value="KAG6651142.1"/>
    <property type="molecule type" value="Genomic_DNA"/>
</dbReference>
<sequence length="118" mass="13111">MKSSPFSTSTLIFLRRPFLVFLLLFVVVSASRRLSNPTILFPAAATSSRNSFPHPQYTSCGSLSHEKTRSLCFQLQRIHKLHGSSLPPPISSAQPNEIDPRYGVEKRLVPSGPNPLHN</sequence>
<comment type="similarity">
    <text evidence="1">Belongs to the CLV3/ESR signal peptide family.</text>
</comment>
<evidence type="ECO:0000256" key="4">
    <source>
        <dbReference type="ARBA" id="ARBA00023278"/>
    </source>
</evidence>
<evidence type="ECO:0000256" key="2">
    <source>
        <dbReference type="ARBA" id="ARBA00022473"/>
    </source>
</evidence>
<keyword evidence="7" id="KW-1185">Reference proteome</keyword>
<reference evidence="6" key="1">
    <citation type="submission" date="2020-12" db="EMBL/GenBank/DDBJ databases">
        <title>WGS assembly of Carya illinoinensis cv. Pawnee.</title>
        <authorList>
            <person name="Platts A."/>
            <person name="Shu S."/>
            <person name="Wright S."/>
            <person name="Barry K."/>
            <person name="Edger P."/>
            <person name="Pires J.C."/>
            <person name="Schmutz J."/>
        </authorList>
    </citation>
    <scope>NUCLEOTIDE SEQUENCE</scope>
    <source>
        <tissue evidence="6">Leaf</tissue>
    </source>
</reference>
<comment type="caution">
    <text evidence="6">The sequence shown here is derived from an EMBL/GenBank/DDBJ whole genome shotgun (WGS) entry which is preliminary data.</text>
</comment>
<gene>
    <name evidence="6" type="ORF">CIPAW_06G090800</name>
</gene>
<accession>A0A8T1QA00</accession>